<accession>A0AAD7FE30</accession>
<protein>
    <recommendedName>
        <fullName evidence="4">F-box domain-containing protein</fullName>
    </recommendedName>
</protein>
<proteinExistence type="predicted"/>
<dbReference type="SUPFAM" id="SSF52047">
    <property type="entry name" value="RNI-like"/>
    <property type="match status" value="1"/>
</dbReference>
<dbReference type="SUPFAM" id="SSF81383">
    <property type="entry name" value="F-box domain"/>
    <property type="match status" value="1"/>
</dbReference>
<dbReference type="Gene3D" id="3.80.10.10">
    <property type="entry name" value="Ribonuclease Inhibitor"/>
    <property type="match status" value="1"/>
</dbReference>
<keyword evidence="3" id="KW-1185">Reference proteome</keyword>
<dbReference type="InterPro" id="IPR036047">
    <property type="entry name" value="F-box-like_dom_sf"/>
</dbReference>
<name>A0AAD7FE30_9AGAR</name>
<organism evidence="2 3">
    <name type="scientific">Roridomyces roridus</name>
    <dbReference type="NCBI Taxonomy" id="1738132"/>
    <lineage>
        <taxon>Eukaryota</taxon>
        <taxon>Fungi</taxon>
        <taxon>Dikarya</taxon>
        <taxon>Basidiomycota</taxon>
        <taxon>Agaricomycotina</taxon>
        <taxon>Agaricomycetes</taxon>
        <taxon>Agaricomycetidae</taxon>
        <taxon>Agaricales</taxon>
        <taxon>Marasmiineae</taxon>
        <taxon>Mycenaceae</taxon>
        <taxon>Roridomyces</taxon>
    </lineage>
</organism>
<evidence type="ECO:0000313" key="2">
    <source>
        <dbReference type="EMBL" id="KAJ7613224.1"/>
    </source>
</evidence>
<evidence type="ECO:0000256" key="1">
    <source>
        <dbReference type="SAM" id="MobiDB-lite"/>
    </source>
</evidence>
<evidence type="ECO:0000313" key="3">
    <source>
        <dbReference type="Proteomes" id="UP001221142"/>
    </source>
</evidence>
<sequence length="423" mass="48146">MSSSVPALRGRGDDDNEMAAVNEADVHRDLEDQSSDAQLDRVASLPLELSSDIFTQALPKSPDMRASCTLLIVCHAWNEIALAMPSLWNTITDAGIPPMKFPTVLRLWLGRGDSYPLSLSIRQDMGWASLAMMANALRKHAPRLQSLDMLFVYLERGTTFPQFDALQSLTLRGEKDRIVSLTTSLDMLHLAPNLVECNFVDVNYADGEDVQPWTSSSLRHLRLDTGVGDEFRNPISSHILRHLTLPSLRTLRMRERNDQGMLIDFLTRSLPPLRTLQFRSPVLTHTVVEIARMCPFLEELHVTLFGRVSDMFEVLATNPDILPELRSITICDVVQLRNVYEHVLDFLRNRAIAKTLRIIVEELGSLNEDRFCDRAIYTQFRKFHAAGINIHIGLPGINFFSMELDELEARETVEDYRRRLLQH</sequence>
<feature type="region of interest" description="Disordered" evidence="1">
    <location>
        <begin position="1"/>
        <end position="35"/>
    </location>
</feature>
<gene>
    <name evidence="2" type="ORF">FB45DRAFT_274236</name>
</gene>
<comment type="caution">
    <text evidence="2">The sequence shown here is derived from an EMBL/GenBank/DDBJ whole genome shotgun (WGS) entry which is preliminary data.</text>
</comment>
<dbReference type="AlphaFoldDB" id="A0AAD7FE30"/>
<dbReference type="Proteomes" id="UP001221142">
    <property type="component" value="Unassembled WGS sequence"/>
</dbReference>
<evidence type="ECO:0008006" key="4">
    <source>
        <dbReference type="Google" id="ProtNLM"/>
    </source>
</evidence>
<dbReference type="InterPro" id="IPR032675">
    <property type="entry name" value="LRR_dom_sf"/>
</dbReference>
<reference evidence="2" key="1">
    <citation type="submission" date="2023-03" db="EMBL/GenBank/DDBJ databases">
        <title>Massive genome expansion in bonnet fungi (Mycena s.s.) driven by repeated elements and novel gene families across ecological guilds.</title>
        <authorList>
            <consortium name="Lawrence Berkeley National Laboratory"/>
            <person name="Harder C.B."/>
            <person name="Miyauchi S."/>
            <person name="Viragh M."/>
            <person name="Kuo A."/>
            <person name="Thoen E."/>
            <person name="Andreopoulos B."/>
            <person name="Lu D."/>
            <person name="Skrede I."/>
            <person name="Drula E."/>
            <person name="Henrissat B."/>
            <person name="Morin E."/>
            <person name="Kohler A."/>
            <person name="Barry K."/>
            <person name="LaButti K."/>
            <person name="Morin E."/>
            <person name="Salamov A."/>
            <person name="Lipzen A."/>
            <person name="Mereny Z."/>
            <person name="Hegedus B."/>
            <person name="Baldrian P."/>
            <person name="Stursova M."/>
            <person name="Weitz H."/>
            <person name="Taylor A."/>
            <person name="Grigoriev I.V."/>
            <person name="Nagy L.G."/>
            <person name="Martin F."/>
            <person name="Kauserud H."/>
        </authorList>
    </citation>
    <scope>NUCLEOTIDE SEQUENCE</scope>
    <source>
        <strain evidence="2">9284</strain>
    </source>
</reference>
<dbReference type="EMBL" id="JARKIF010000029">
    <property type="protein sequence ID" value="KAJ7613224.1"/>
    <property type="molecule type" value="Genomic_DNA"/>
</dbReference>